<evidence type="ECO:0000256" key="4">
    <source>
        <dbReference type="ARBA" id="ARBA00022801"/>
    </source>
</evidence>
<dbReference type="GO" id="GO:0016926">
    <property type="term" value="P:protein desumoylation"/>
    <property type="evidence" value="ECO:0007669"/>
    <property type="project" value="UniProtKB-ARBA"/>
</dbReference>
<dbReference type="EMBL" id="JBJUIK010000013">
    <property type="protein sequence ID" value="KAL3508104.1"/>
    <property type="molecule type" value="Genomic_DNA"/>
</dbReference>
<dbReference type="GO" id="GO:0019783">
    <property type="term" value="F:ubiquitin-like protein peptidase activity"/>
    <property type="evidence" value="ECO:0007669"/>
    <property type="project" value="UniProtKB-ARBA"/>
</dbReference>
<organism evidence="7 8">
    <name type="scientific">Cinchona calisaya</name>
    <dbReference type="NCBI Taxonomy" id="153742"/>
    <lineage>
        <taxon>Eukaryota</taxon>
        <taxon>Viridiplantae</taxon>
        <taxon>Streptophyta</taxon>
        <taxon>Embryophyta</taxon>
        <taxon>Tracheophyta</taxon>
        <taxon>Spermatophyta</taxon>
        <taxon>Magnoliopsida</taxon>
        <taxon>eudicotyledons</taxon>
        <taxon>Gunneridae</taxon>
        <taxon>Pentapetalae</taxon>
        <taxon>asterids</taxon>
        <taxon>lamiids</taxon>
        <taxon>Gentianales</taxon>
        <taxon>Rubiaceae</taxon>
        <taxon>Cinchonoideae</taxon>
        <taxon>Cinchoneae</taxon>
        <taxon>Cinchona</taxon>
    </lineage>
</organism>
<dbReference type="SUPFAM" id="SSF54001">
    <property type="entry name" value="Cysteine proteinases"/>
    <property type="match status" value="1"/>
</dbReference>
<protein>
    <recommendedName>
        <fullName evidence="6">Ubiquitin-like protease family profile domain-containing protein</fullName>
    </recommendedName>
</protein>
<dbReference type="GO" id="GO:0006508">
    <property type="term" value="P:proteolysis"/>
    <property type="evidence" value="ECO:0007669"/>
    <property type="project" value="UniProtKB-KW"/>
</dbReference>
<keyword evidence="2" id="KW-0645">Protease</keyword>
<dbReference type="Gene3D" id="3.40.395.10">
    <property type="entry name" value="Adenoviral Proteinase, Chain A"/>
    <property type="match status" value="1"/>
</dbReference>
<dbReference type="PANTHER" id="PTHR12606">
    <property type="entry name" value="SENTRIN/SUMO-SPECIFIC PROTEASE"/>
    <property type="match status" value="1"/>
</dbReference>
<feature type="domain" description="Ubiquitin-like protease family profile" evidence="6">
    <location>
        <begin position="314"/>
        <end position="486"/>
    </location>
</feature>
<evidence type="ECO:0000256" key="3">
    <source>
        <dbReference type="ARBA" id="ARBA00022786"/>
    </source>
</evidence>
<name>A0ABD2YQ40_9GENT</name>
<proteinExistence type="inferred from homology"/>
<dbReference type="Pfam" id="PF02902">
    <property type="entry name" value="Peptidase_C48"/>
    <property type="match status" value="1"/>
</dbReference>
<evidence type="ECO:0000256" key="5">
    <source>
        <dbReference type="ARBA" id="ARBA00022807"/>
    </source>
</evidence>
<keyword evidence="8" id="KW-1185">Reference proteome</keyword>
<dbReference type="PROSITE" id="PS50600">
    <property type="entry name" value="ULP_PROTEASE"/>
    <property type="match status" value="1"/>
</dbReference>
<accession>A0ABD2YQ40</accession>
<comment type="caution">
    <text evidence="7">The sequence shown here is derived from an EMBL/GenBank/DDBJ whole genome shotgun (WGS) entry which is preliminary data.</text>
</comment>
<keyword evidence="5" id="KW-0788">Thiol protease</keyword>
<dbReference type="Proteomes" id="UP001630127">
    <property type="component" value="Unassembled WGS sequence"/>
</dbReference>
<evidence type="ECO:0000313" key="8">
    <source>
        <dbReference type="Proteomes" id="UP001630127"/>
    </source>
</evidence>
<evidence type="ECO:0000313" key="7">
    <source>
        <dbReference type="EMBL" id="KAL3508104.1"/>
    </source>
</evidence>
<gene>
    <name evidence="7" type="ORF">ACH5RR_033486</name>
</gene>
<dbReference type="AlphaFoldDB" id="A0ABD2YQ40"/>
<comment type="similarity">
    <text evidence="1">Belongs to the peptidase C48 family.</text>
</comment>
<dbReference type="PANTHER" id="PTHR12606:SF1">
    <property type="entry name" value="UBIQUITIN-LIKE-SPECIFIC PROTEASE 1A"/>
    <property type="match status" value="1"/>
</dbReference>
<keyword evidence="4" id="KW-0378">Hydrolase</keyword>
<keyword evidence="3" id="KW-0833">Ubl conjugation pathway</keyword>
<dbReference type="InterPro" id="IPR003653">
    <property type="entry name" value="Peptidase_C48_C"/>
</dbReference>
<sequence>MGALAGNRKRGEEYEDDYGTEFHVWKKPKIFRPNPNTTILKYSQYPEPKNSFKREVHAPVRRHRGGFSVNLRNWGSKVSYRDSSAEGMGNFLSRRYEITKRSAFDTSMIAEDNKEEVQEVFEDSSIEEVEILENRRDQKWKETNGVVGDSNMGEVEILEDRKDQKWKESNGVVEDLQKFDGMVVDKDSRLSSSSGMTNVSDGNFKVETTEKLLESLLLSAEFGVPQESVYKKLLYIAERRNEKLRSLKFEIDLAEKHRQIQQLLRPQKKEEAVKKDATGEAFKPLTKEEEVQVAHALSNSSRRKLLVTHEISNISITGEVLQCLRPRAWLNDEVINLYLELIKEREKREPQKFLNCHFFNTFFFKKLVSGKGGYNYQSVRRWTSQKKLGYCIIDCDKIFVPIHKEVHWCLAVINKKDKKFQYLDSLGGGDSQVMKVLASYIVDEVKDKSGKEIDVSSWQQEFVADLPEQENGFDCGVFMIKYIDFYSRDIGLCFNQEHMPYFRLRTAKEILSYKAGLFVGLSLEACGPDAGLPLQVTAHGVGVRDDILPSLFEWASLLLNLSLYNLSYNKGHEWLNMANDHITPPYATAAAGKFEDLLLLIQVHNATQ</sequence>
<evidence type="ECO:0000256" key="1">
    <source>
        <dbReference type="ARBA" id="ARBA00005234"/>
    </source>
</evidence>
<dbReference type="FunFam" id="3.40.395.10:FF:000005">
    <property type="entry name" value="Ubiquitin-like-specific protease ESD4"/>
    <property type="match status" value="1"/>
</dbReference>
<evidence type="ECO:0000259" key="6">
    <source>
        <dbReference type="PROSITE" id="PS50600"/>
    </source>
</evidence>
<evidence type="ECO:0000256" key="2">
    <source>
        <dbReference type="ARBA" id="ARBA00022670"/>
    </source>
</evidence>
<reference evidence="7 8" key="1">
    <citation type="submission" date="2024-11" db="EMBL/GenBank/DDBJ databases">
        <title>A near-complete genome assembly of Cinchona calisaya.</title>
        <authorList>
            <person name="Lian D.C."/>
            <person name="Zhao X.W."/>
            <person name="Wei L."/>
        </authorList>
    </citation>
    <scope>NUCLEOTIDE SEQUENCE [LARGE SCALE GENOMIC DNA]</scope>
    <source>
        <tissue evidence="7">Nenye</tissue>
    </source>
</reference>
<dbReference type="GO" id="GO:0008234">
    <property type="term" value="F:cysteine-type peptidase activity"/>
    <property type="evidence" value="ECO:0007669"/>
    <property type="project" value="UniProtKB-KW"/>
</dbReference>
<dbReference type="InterPro" id="IPR038765">
    <property type="entry name" value="Papain-like_cys_pep_sf"/>
</dbReference>